<name>A0A5A8E7L7_CAFRO</name>
<feature type="region of interest" description="Disordered" evidence="1">
    <location>
        <begin position="272"/>
        <end position="291"/>
    </location>
</feature>
<accession>A0A5A8E7L7</accession>
<feature type="compositionally biased region" description="Low complexity" evidence="1">
    <location>
        <begin position="418"/>
        <end position="434"/>
    </location>
</feature>
<dbReference type="EMBL" id="VLTO01000035">
    <property type="protein sequence ID" value="KAA0173298.1"/>
    <property type="molecule type" value="Genomic_DNA"/>
</dbReference>
<evidence type="ECO:0000256" key="1">
    <source>
        <dbReference type="SAM" id="MobiDB-lite"/>
    </source>
</evidence>
<feature type="region of interest" description="Disordered" evidence="1">
    <location>
        <begin position="412"/>
        <end position="434"/>
    </location>
</feature>
<evidence type="ECO:0000313" key="2">
    <source>
        <dbReference type="EMBL" id="KAA0173298.1"/>
    </source>
</evidence>
<evidence type="ECO:0000313" key="3">
    <source>
        <dbReference type="Proteomes" id="UP000322899"/>
    </source>
</evidence>
<reference evidence="2 3" key="1">
    <citation type="submission" date="2019-07" db="EMBL/GenBank/DDBJ databases">
        <title>Genomes of Cafeteria roenbergensis.</title>
        <authorList>
            <person name="Fischer M.G."/>
            <person name="Hackl T."/>
            <person name="Roman M."/>
        </authorList>
    </citation>
    <scope>NUCLEOTIDE SEQUENCE [LARGE SCALE GENOMIC DNA]</scope>
    <source>
        <strain evidence="2 3">E4-10P</strain>
    </source>
</reference>
<proteinExistence type="predicted"/>
<organism evidence="2 3">
    <name type="scientific">Cafeteria roenbergensis</name>
    <name type="common">Marine flagellate</name>
    <dbReference type="NCBI Taxonomy" id="33653"/>
    <lineage>
        <taxon>Eukaryota</taxon>
        <taxon>Sar</taxon>
        <taxon>Stramenopiles</taxon>
        <taxon>Bigyra</taxon>
        <taxon>Opalozoa</taxon>
        <taxon>Bicosoecida</taxon>
        <taxon>Cafeteriaceae</taxon>
        <taxon>Cafeteria</taxon>
    </lineage>
</organism>
<dbReference type="AlphaFoldDB" id="A0A5A8E7L7"/>
<dbReference type="Proteomes" id="UP000322899">
    <property type="component" value="Unassembled WGS sequence"/>
</dbReference>
<protein>
    <submittedName>
        <fullName evidence="2">Uncharacterized protein</fullName>
    </submittedName>
</protein>
<gene>
    <name evidence="2" type="ORF">FNF27_05224</name>
</gene>
<comment type="caution">
    <text evidence="2">The sequence shown here is derived from an EMBL/GenBank/DDBJ whole genome shotgun (WGS) entry which is preliminary data.</text>
</comment>
<sequence>MAAERAPTLDEALSVLESLAREAPAPVSAVEGARLTAALASDMLITTVEEAGAAAHRCASDAASSSAEAIAEAMDACLELTSPDHGHLAAAAALAVAALCSSAPESDASDPPVPQMWSPIAIAASTVRGHLGIDAALTLAAVWPAVRLCQSVELSVGLGERASTALDSAVGALWTALWVAGAVSGPAAAVAGAVKRIGRTLDEGEEELADLCSQDIVASDAAERLEEAAAALGCASWIAEPGAVGFPDRLHADTLGNGLWLADRPAAAVPAGGGGGAGGAGGGAPAPAAAQAAAGGAPTGAAAAAAAPSPGSEMAEAALFGRAKALGAVGAGAGFVPPRFGPPPPANPLATAPSDAMWAPILGGRCPVSSLSLVELVSRRQDVGSWEWPKATADDAAAAELLRPLVDAHTVKPGAGDGSAATDAGTTSGTAWHE</sequence>
<feature type="compositionally biased region" description="Gly residues" evidence="1">
    <location>
        <begin position="272"/>
        <end position="284"/>
    </location>
</feature>